<organism evidence="2 3">
    <name type="scientific">Candidatus Obscuribacter phosphatis</name>
    <dbReference type="NCBI Taxonomy" id="1906157"/>
    <lineage>
        <taxon>Bacteria</taxon>
        <taxon>Bacillati</taxon>
        <taxon>Candidatus Melainabacteria</taxon>
        <taxon>Candidatus Obscuribacterales</taxon>
        <taxon>Candidatus Obscuribacteraceae</taxon>
        <taxon>Candidatus Obscuribacter</taxon>
    </lineage>
</organism>
<dbReference type="InterPro" id="IPR007922">
    <property type="entry name" value="DciA-like"/>
</dbReference>
<name>A0A8J7PL99_9BACT</name>
<protein>
    <submittedName>
        <fullName evidence="2">DUF721 domain-containing protein</fullName>
    </submittedName>
</protein>
<evidence type="ECO:0000313" key="3">
    <source>
        <dbReference type="Proteomes" id="UP000664277"/>
    </source>
</evidence>
<evidence type="ECO:0000313" key="2">
    <source>
        <dbReference type="EMBL" id="MBN8659912.1"/>
    </source>
</evidence>
<gene>
    <name evidence="2" type="ORF">J0M35_06085</name>
</gene>
<feature type="region of interest" description="Disordered" evidence="1">
    <location>
        <begin position="1"/>
        <end position="31"/>
    </location>
</feature>
<comment type="caution">
    <text evidence="2">The sequence shown here is derived from an EMBL/GenBank/DDBJ whole genome shotgun (WGS) entry which is preliminary data.</text>
</comment>
<evidence type="ECO:0000256" key="1">
    <source>
        <dbReference type="SAM" id="MobiDB-lite"/>
    </source>
</evidence>
<reference evidence="2" key="1">
    <citation type="submission" date="2021-02" db="EMBL/GenBank/DDBJ databases">
        <title>Genome-Resolved Metagenomics of a Microbial Community Performing Photosynthetic Biological Nutrient Removal.</title>
        <authorList>
            <person name="Mcdaniel E.A."/>
        </authorList>
    </citation>
    <scope>NUCLEOTIDE SEQUENCE</scope>
    <source>
        <strain evidence="2">UWPOB_OBS1</strain>
    </source>
</reference>
<proteinExistence type="predicted"/>
<accession>A0A8J7PL99</accession>
<sequence>MSSSKNGVSNGAPDAGGPKANKPRTNFRRSQMTGVSNLLPKVVRALGIDRRLKEHTLMNLWPHIVPEPFASRARPLFIDADGNLVVAVQDAAIGQEFGFRRGEILKLVGAAARGVGLNLNGLRFDMKRFFEGKLEREAEMRERAAVLPAPTAADLAAIQLSEDDLADFRFLGEGDIEDDALKGRMRALYEKELRLKRWREANGYPRCGRCGDVAPRLHGTDLICAYCFASGMSKDASEKELND</sequence>
<dbReference type="Pfam" id="PF05258">
    <property type="entry name" value="DciA"/>
    <property type="match status" value="1"/>
</dbReference>
<dbReference type="Proteomes" id="UP000664277">
    <property type="component" value="Unassembled WGS sequence"/>
</dbReference>
<dbReference type="PANTHER" id="PTHR36456">
    <property type="entry name" value="UPF0232 PROTEIN SCO3875"/>
    <property type="match status" value="1"/>
</dbReference>
<dbReference type="PANTHER" id="PTHR36456:SF1">
    <property type="entry name" value="UPF0232 PROTEIN SCO3875"/>
    <property type="match status" value="1"/>
</dbReference>
<dbReference type="AlphaFoldDB" id="A0A8J7PL99"/>
<dbReference type="EMBL" id="JAFLCK010000006">
    <property type="protein sequence ID" value="MBN8659912.1"/>
    <property type="molecule type" value="Genomic_DNA"/>
</dbReference>